<dbReference type="OrthoDB" id="4834638at2759"/>
<gene>
    <name evidence="2" type="ORF">VSDG_08932</name>
</gene>
<evidence type="ECO:0000313" key="3">
    <source>
        <dbReference type="Proteomes" id="UP000284375"/>
    </source>
</evidence>
<proteinExistence type="predicted"/>
<keyword evidence="3" id="KW-1185">Reference proteome</keyword>
<dbReference type="Proteomes" id="UP000284375">
    <property type="component" value="Unassembled WGS sequence"/>
</dbReference>
<evidence type="ECO:0000256" key="1">
    <source>
        <dbReference type="SAM" id="SignalP"/>
    </source>
</evidence>
<comment type="caution">
    <text evidence="2">The sequence shown here is derived from an EMBL/GenBank/DDBJ whole genome shotgun (WGS) entry which is preliminary data.</text>
</comment>
<reference evidence="2 3" key="1">
    <citation type="submission" date="2015-09" db="EMBL/GenBank/DDBJ databases">
        <title>Host preference determinants of Valsa canker pathogens revealed by comparative genomics.</title>
        <authorList>
            <person name="Yin Z."/>
            <person name="Huang L."/>
        </authorList>
    </citation>
    <scope>NUCLEOTIDE SEQUENCE [LARGE SCALE GENOMIC DNA]</scope>
    <source>
        <strain evidence="2 3">YSFL</strain>
    </source>
</reference>
<feature type="signal peptide" evidence="1">
    <location>
        <begin position="1"/>
        <end position="18"/>
    </location>
</feature>
<evidence type="ECO:0000313" key="2">
    <source>
        <dbReference type="EMBL" id="ROV88914.1"/>
    </source>
</evidence>
<name>A0A423VD68_CYTCH</name>
<dbReference type="EMBL" id="LJZO01000062">
    <property type="protein sequence ID" value="ROV88914.1"/>
    <property type="molecule type" value="Genomic_DNA"/>
</dbReference>
<sequence>MKFTILPILAGFSSLVSAKSTTAADTSIPKSTDASSFLSDLWSGQTATPTWATGKYATKLATALYSVETSFAGRDDYRSIIDSIWSAAEKDGGSKVVESMSSSYWDWSGVTTNDWYQDNMPKAYQTAVAKFDEDMDSAFTSVEAEVTATKNAGAPRCTGMAVAGVALGFAAVAGVM</sequence>
<protein>
    <submittedName>
        <fullName evidence="2">Uncharacterized protein</fullName>
    </submittedName>
</protein>
<dbReference type="AlphaFoldDB" id="A0A423VD68"/>
<organism evidence="2 3">
    <name type="scientific">Cytospora chrysosperma</name>
    <name type="common">Cytospora canker fungus</name>
    <name type="synonym">Sphaeria chrysosperma</name>
    <dbReference type="NCBI Taxonomy" id="252740"/>
    <lineage>
        <taxon>Eukaryota</taxon>
        <taxon>Fungi</taxon>
        <taxon>Dikarya</taxon>
        <taxon>Ascomycota</taxon>
        <taxon>Pezizomycotina</taxon>
        <taxon>Sordariomycetes</taxon>
        <taxon>Sordariomycetidae</taxon>
        <taxon>Diaporthales</taxon>
        <taxon>Cytosporaceae</taxon>
        <taxon>Cytospora</taxon>
    </lineage>
</organism>
<accession>A0A423VD68</accession>
<feature type="chain" id="PRO_5019127739" evidence="1">
    <location>
        <begin position="19"/>
        <end position="176"/>
    </location>
</feature>
<keyword evidence="1" id="KW-0732">Signal</keyword>